<comment type="caution">
    <text evidence="1">The sequence shown here is derived from an EMBL/GenBank/DDBJ whole genome shotgun (WGS) entry which is preliminary data.</text>
</comment>
<keyword evidence="2" id="KW-1185">Reference proteome</keyword>
<sequence>MLILDVIIPDIRSRMFNKKDLKNCHEIFFCAYICIMWPQNVRVVNYLYDNLTS</sequence>
<dbReference type="EMBL" id="CAKJTI010000003">
    <property type="protein sequence ID" value="CAG9611891.1"/>
    <property type="molecule type" value="Genomic_DNA"/>
</dbReference>
<accession>A0ABM8Y840</accession>
<evidence type="ECO:0000313" key="2">
    <source>
        <dbReference type="Proteomes" id="UP000789423"/>
    </source>
</evidence>
<name>A0ABM8Y840_9BACI</name>
<evidence type="ECO:0000313" key="1">
    <source>
        <dbReference type="EMBL" id="CAG9611891.1"/>
    </source>
</evidence>
<organism evidence="1 2">
    <name type="scientific">Bacillus rhizoplanae</name>
    <dbReference type="NCBI Taxonomy" id="2880966"/>
    <lineage>
        <taxon>Bacteria</taxon>
        <taxon>Bacillati</taxon>
        <taxon>Bacillota</taxon>
        <taxon>Bacilli</taxon>
        <taxon>Bacillales</taxon>
        <taxon>Bacillaceae</taxon>
        <taxon>Bacillus</taxon>
    </lineage>
</organism>
<proteinExistence type="predicted"/>
<protein>
    <submittedName>
        <fullName evidence="1">Uncharacterized protein</fullName>
    </submittedName>
</protein>
<reference evidence="1 2" key="1">
    <citation type="submission" date="2021-10" db="EMBL/GenBank/DDBJ databases">
        <authorList>
            <person name="Criscuolo A."/>
        </authorList>
    </citation>
    <scope>NUCLEOTIDE SEQUENCE [LARGE SCALE GENOMIC DNA]</scope>
    <source>
        <strain evidence="2">CIP 111899</strain>
    </source>
</reference>
<gene>
    <name evidence="1" type="ORF">BACCIP111899_01063</name>
</gene>
<dbReference type="Proteomes" id="UP000789423">
    <property type="component" value="Unassembled WGS sequence"/>
</dbReference>